<dbReference type="Gene3D" id="1.25.40.10">
    <property type="entry name" value="Tetratricopeptide repeat domain"/>
    <property type="match status" value="2"/>
</dbReference>
<keyword evidence="1" id="KW-0732">Signal</keyword>
<name>A0A2R4DCZ0_SALET</name>
<accession>A0A2R4DCZ0</accession>
<reference evidence="2" key="2">
    <citation type="submission" date="2018-07" db="EMBL/GenBank/DDBJ databases">
        <authorList>
            <consortium name="NCBI Pathogen Detection Project"/>
        </authorList>
    </citation>
    <scope>NUCLEOTIDE SEQUENCE</scope>
    <source>
        <strain evidence="2">BCW_2665</strain>
    </source>
</reference>
<dbReference type="Pfam" id="PF08238">
    <property type="entry name" value="Sel1"/>
    <property type="match status" value="6"/>
</dbReference>
<feature type="signal peptide" evidence="1">
    <location>
        <begin position="1"/>
        <end position="22"/>
    </location>
</feature>
<dbReference type="RefSeq" id="WP_079827680.1">
    <property type="nucleotide sequence ID" value="NZ_CP028196.1"/>
</dbReference>
<dbReference type="PANTHER" id="PTHR43628">
    <property type="entry name" value="ACTIVATOR OF C KINASE PROTEIN 1-RELATED"/>
    <property type="match status" value="1"/>
</dbReference>
<dbReference type="EMBL" id="DAATGM010000004">
    <property type="protein sequence ID" value="HAE8240380.1"/>
    <property type="molecule type" value="Genomic_DNA"/>
</dbReference>
<protein>
    <submittedName>
        <fullName evidence="2">Sel1 repeat family protein</fullName>
    </submittedName>
</protein>
<dbReference type="InterPro" id="IPR052945">
    <property type="entry name" value="Mitotic_Regulator"/>
</dbReference>
<dbReference type="AlphaFoldDB" id="A0A2R4DCZ0"/>
<dbReference type="PANTHER" id="PTHR43628:SF1">
    <property type="entry name" value="CHITIN SYNTHASE REGULATORY FACTOR 2-RELATED"/>
    <property type="match status" value="1"/>
</dbReference>
<evidence type="ECO:0000313" key="2">
    <source>
        <dbReference type="EMBL" id="HAE8240380.1"/>
    </source>
</evidence>
<dbReference type="SUPFAM" id="SSF81901">
    <property type="entry name" value="HCP-like"/>
    <property type="match status" value="2"/>
</dbReference>
<gene>
    <name evidence="2" type="ORF">G4174_001120</name>
</gene>
<dbReference type="SMART" id="SM00671">
    <property type="entry name" value="SEL1"/>
    <property type="match status" value="6"/>
</dbReference>
<reference evidence="2" key="1">
    <citation type="journal article" date="2018" name="Genome Biol.">
        <title>SKESA: strategic k-mer extension for scrupulous assemblies.</title>
        <authorList>
            <person name="Souvorov A."/>
            <person name="Agarwala R."/>
            <person name="Lipman D.J."/>
        </authorList>
    </citation>
    <scope>NUCLEOTIDE SEQUENCE</scope>
    <source>
        <strain evidence="2">BCW_2665</strain>
    </source>
</reference>
<comment type="caution">
    <text evidence="2">The sequence shown here is derived from an EMBL/GenBank/DDBJ whole genome shotgun (WGS) entry which is preliminary data.</text>
</comment>
<dbReference type="InterPro" id="IPR006597">
    <property type="entry name" value="Sel1-like"/>
</dbReference>
<dbReference type="InterPro" id="IPR011990">
    <property type="entry name" value="TPR-like_helical_dom_sf"/>
</dbReference>
<feature type="chain" id="PRO_5035154589" evidence="1">
    <location>
        <begin position="23"/>
        <end position="489"/>
    </location>
</feature>
<organism evidence="2">
    <name type="scientific">Salmonella enterica subsp. enterica serovar Concord</name>
    <dbReference type="NCBI Taxonomy" id="483687"/>
    <lineage>
        <taxon>Bacteria</taxon>
        <taxon>Pseudomonadati</taxon>
        <taxon>Pseudomonadota</taxon>
        <taxon>Gammaproteobacteria</taxon>
        <taxon>Enterobacterales</taxon>
        <taxon>Enterobacteriaceae</taxon>
        <taxon>Salmonella</taxon>
    </lineage>
</organism>
<proteinExistence type="predicted"/>
<sequence>MIKRKWNLLLLLGLSFASVCQAGDNIDALYSRIAQKDIQALNELKALAKDNNAQALAELGFIYEYGVAVPKDTIQAIKYYEQACHVEEPYGCYNARYFYLHGLGVMQDDVLAKELADKTSKADIDTDAQTVTRLIADEIDTAKQAAESDITQRSRFIETLRQYAGGGSAMAARITRLGYSKADILHLAELWAQERDPELNFIVGSLYDSGFVEVDDKEARSLQWFRKAAELGQADAQNILGYFYLNGKRGIKRDLQKGVQWYELAAAQGNADALINLGEIYYSGTQVPLDYARAFEFFDRAAKMGKSRALNYLAWMYTNGQFVDTDCRKAAELFAQGRTSFADDPHFQVTCEKDRQARAEAVAMREKNLPKLTFNRDRVFGASQGSGYACELEFVVKTDRISSIENLRVSLALKNKAGAMSQQVIAFEPFGLNTQDRNLQGYKSDTLRESTLQPIYQPEFCDVDSYSVTAVTGMVNGKEMDMLKAGVFL</sequence>
<evidence type="ECO:0000256" key="1">
    <source>
        <dbReference type="SAM" id="SignalP"/>
    </source>
</evidence>